<evidence type="ECO:0000313" key="2">
    <source>
        <dbReference type="Proteomes" id="UP000070252"/>
    </source>
</evidence>
<keyword evidence="2" id="KW-1185">Reference proteome</keyword>
<reference evidence="1 2" key="1">
    <citation type="submission" date="2015-08" db="EMBL/GenBank/DDBJ databases">
        <title>Genome of Paenibacillus jilunlii.</title>
        <authorList>
            <person name="Sant'Anna F.H."/>
            <person name="Ambrosini A."/>
            <person name="Souza R."/>
            <person name="Bach E."/>
            <person name="Fernandes G."/>
            <person name="Balsanelli E."/>
            <person name="Baura V.A."/>
            <person name="Pedrosa F.O."/>
            <person name="Souza E.M."/>
            <person name="Passaglia L."/>
        </authorList>
    </citation>
    <scope>NUCLEOTIDE SEQUENCE [LARGE SCALE GENOMIC DNA]</scope>
    <source>
        <strain evidence="1 2">DSM 23019</strain>
    </source>
</reference>
<accession>A0ABR5SU53</accession>
<evidence type="ECO:0000313" key="1">
    <source>
        <dbReference type="EMBL" id="KWX74828.1"/>
    </source>
</evidence>
<proteinExistence type="predicted"/>
<dbReference type="EMBL" id="LIPY01000113">
    <property type="protein sequence ID" value="KWX74828.1"/>
    <property type="molecule type" value="Genomic_DNA"/>
</dbReference>
<name>A0ABR5SU53_9BACL</name>
<gene>
    <name evidence="1" type="ORF">AML91_14385</name>
</gene>
<comment type="caution">
    <text evidence="1">The sequence shown here is derived from an EMBL/GenBank/DDBJ whole genome shotgun (WGS) entry which is preliminary data.</text>
</comment>
<sequence length="92" mass="10907">MNLHALIMLYGQQLTTLHRPIAIGTLLQEHGNIWFTVAFVRKILITFQRKRYALKLSSLPSMEQAIQHPEWNLKYRPQVCSGRSILLKRWHR</sequence>
<protein>
    <submittedName>
        <fullName evidence="1">Uncharacterized protein</fullName>
    </submittedName>
</protein>
<organism evidence="1 2">
    <name type="scientific">Paenibacillus jilunlii</name>
    <dbReference type="NCBI Taxonomy" id="682956"/>
    <lineage>
        <taxon>Bacteria</taxon>
        <taxon>Bacillati</taxon>
        <taxon>Bacillota</taxon>
        <taxon>Bacilli</taxon>
        <taxon>Bacillales</taxon>
        <taxon>Paenibacillaceae</taxon>
        <taxon>Paenibacillus</taxon>
    </lineage>
</organism>
<dbReference type="Proteomes" id="UP000070252">
    <property type="component" value="Unassembled WGS sequence"/>
</dbReference>